<feature type="chain" id="PRO_5044895100" description="Ionotropic glutamate receptor C-terminal domain-containing protein" evidence="10">
    <location>
        <begin position="19"/>
        <end position="665"/>
    </location>
</feature>
<dbReference type="Gene3D" id="1.10.287.70">
    <property type="match status" value="1"/>
</dbReference>
<evidence type="ECO:0000256" key="1">
    <source>
        <dbReference type="ARBA" id="ARBA00004651"/>
    </source>
</evidence>
<comment type="similarity">
    <text evidence="2">Belongs to the glutamate-gated ion channel (TC 1.A.10.1) family.</text>
</comment>
<gene>
    <name evidence="12" type="ORF">TKK_012634</name>
</gene>
<keyword evidence="7" id="KW-0675">Receptor</keyword>
<proteinExistence type="inferred from homology"/>
<evidence type="ECO:0000256" key="2">
    <source>
        <dbReference type="ARBA" id="ARBA00008685"/>
    </source>
</evidence>
<evidence type="ECO:0000313" key="12">
    <source>
        <dbReference type="EMBL" id="KAL3392937.1"/>
    </source>
</evidence>
<feature type="domain" description="Ionotropic glutamate receptor C-terminal" evidence="11">
    <location>
        <begin position="391"/>
        <end position="628"/>
    </location>
</feature>
<reference evidence="12 13" key="1">
    <citation type="journal article" date="2024" name="bioRxiv">
        <title>A reference genome for Trichogramma kaykai: A tiny desert-dwelling parasitoid wasp with competing sex-ratio distorters.</title>
        <authorList>
            <person name="Culotta J."/>
            <person name="Lindsey A.R."/>
        </authorList>
    </citation>
    <scope>NUCLEOTIDE SEQUENCE [LARGE SCALE GENOMIC DNA]</scope>
    <source>
        <strain evidence="12 13">KSX58</strain>
    </source>
</reference>
<dbReference type="PANTHER" id="PTHR42643:SF35">
    <property type="entry name" value="IONOTROPIC RECEPTOR 68A, ISOFORM A"/>
    <property type="match status" value="1"/>
</dbReference>
<dbReference type="GO" id="GO:0005886">
    <property type="term" value="C:plasma membrane"/>
    <property type="evidence" value="ECO:0007669"/>
    <property type="project" value="UniProtKB-SubCell"/>
</dbReference>
<dbReference type="GO" id="GO:0050906">
    <property type="term" value="P:detection of stimulus involved in sensory perception"/>
    <property type="evidence" value="ECO:0007669"/>
    <property type="project" value="UniProtKB-ARBA"/>
</dbReference>
<comment type="subcellular location">
    <subcellularLocation>
        <location evidence="1">Cell membrane</location>
        <topology evidence="1">Multi-pass membrane protein</topology>
    </subcellularLocation>
</comment>
<keyword evidence="4 9" id="KW-0812">Transmembrane</keyword>
<evidence type="ECO:0000256" key="10">
    <source>
        <dbReference type="SAM" id="SignalP"/>
    </source>
</evidence>
<dbReference type="Pfam" id="PF00060">
    <property type="entry name" value="Lig_chan"/>
    <property type="match status" value="1"/>
</dbReference>
<evidence type="ECO:0000256" key="6">
    <source>
        <dbReference type="ARBA" id="ARBA00023136"/>
    </source>
</evidence>
<feature type="signal peptide" evidence="10">
    <location>
        <begin position="1"/>
        <end position="18"/>
    </location>
</feature>
<dbReference type="EMBL" id="JBJJXI010000101">
    <property type="protein sequence ID" value="KAL3392937.1"/>
    <property type="molecule type" value="Genomic_DNA"/>
</dbReference>
<protein>
    <recommendedName>
        <fullName evidence="11">Ionotropic glutamate receptor C-terminal domain-containing protein</fullName>
    </recommendedName>
</protein>
<evidence type="ECO:0000256" key="9">
    <source>
        <dbReference type="SAM" id="Phobius"/>
    </source>
</evidence>
<keyword evidence="3" id="KW-1003">Cell membrane</keyword>
<keyword evidence="10" id="KW-0732">Signal</keyword>
<comment type="caution">
    <text evidence="12">The sequence shown here is derived from an EMBL/GenBank/DDBJ whole genome shotgun (WGS) entry which is preliminary data.</text>
</comment>
<evidence type="ECO:0000256" key="7">
    <source>
        <dbReference type="ARBA" id="ARBA00023170"/>
    </source>
</evidence>
<feature type="transmembrane region" description="Helical" evidence="9">
    <location>
        <begin position="318"/>
        <end position="342"/>
    </location>
</feature>
<sequence>MWVFKLSQYLFLLNLCASNTLHKSLFSSEKNYQLQKLVKVLIEEIADNSRCLVTILDTYYRRRVDLAQIETFKFLPTYRIYVRENDEFTPPRQRIRRILEETTYLSCDVYLILISNGLQVANFLRYTEEERLINTRGKFIFMYDFQIFHVDMRYLWNRLINSIFIRHNFKLKRRLAGDKQLQKYEWIAVFEHVPAVTEDAKMFFDNQSDIEKNSNPLGVEFEMILIIAKVLNFKPTFYQPENVQSDRWGMSKNDTFTGLLGEAMDVAATFYLGDFYYNLRHLQILDLSWPYNTECLTFLTLESLTENSWKLLILSFRLYSWITVILTLLLAGFISFIIAQIYKRYIVTDENYNNEYTNTQILLQSKKLRVAQKQIPAIRGWKGLYLFEDAQNSILYTYSMLLQVSLPKLPEVWSLRIFIGVWWLYTILITTFYKASMTASLANSVKRETIDTIAQLVKSEVNVGSWSEETKEFFVNSSDINLKILSNRYVVVSDEQDAVAAVVNGSLCYYENSHVLVRERVKRQILEDEKSKDSTTVSQKKISEHNLHVMEECVVNMPISLGLDKNSPLKFKVDEIVKRIIEAGLVEKWINDITQQSKTLELKQEGNAPKAFIDISKLQGAAVALGIGYFTGALALGGELFYWKKFVIKNPNFSKYHMDVFYKKT</sequence>
<evidence type="ECO:0000256" key="5">
    <source>
        <dbReference type="ARBA" id="ARBA00022989"/>
    </source>
</evidence>
<evidence type="ECO:0000256" key="8">
    <source>
        <dbReference type="ARBA" id="ARBA00023180"/>
    </source>
</evidence>
<keyword evidence="8" id="KW-0325">Glycoprotein</keyword>
<feature type="transmembrane region" description="Helical" evidence="9">
    <location>
        <begin position="413"/>
        <end position="433"/>
    </location>
</feature>
<dbReference type="InterPro" id="IPR001320">
    <property type="entry name" value="Iontro_rcpt_C"/>
</dbReference>
<dbReference type="AlphaFoldDB" id="A0ABD2WKC9"/>
<dbReference type="Proteomes" id="UP001627154">
    <property type="component" value="Unassembled WGS sequence"/>
</dbReference>
<keyword evidence="6 9" id="KW-0472">Membrane</keyword>
<feature type="transmembrane region" description="Helical" evidence="9">
    <location>
        <begin position="620"/>
        <end position="643"/>
    </location>
</feature>
<dbReference type="PANTHER" id="PTHR42643">
    <property type="entry name" value="IONOTROPIC RECEPTOR 20A-RELATED"/>
    <property type="match status" value="1"/>
</dbReference>
<organism evidence="12 13">
    <name type="scientific">Trichogramma kaykai</name>
    <dbReference type="NCBI Taxonomy" id="54128"/>
    <lineage>
        <taxon>Eukaryota</taxon>
        <taxon>Metazoa</taxon>
        <taxon>Ecdysozoa</taxon>
        <taxon>Arthropoda</taxon>
        <taxon>Hexapoda</taxon>
        <taxon>Insecta</taxon>
        <taxon>Pterygota</taxon>
        <taxon>Neoptera</taxon>
        <taxon>Endopterygota</taxon>
        <taxon>Hymenoptera</taxon>
        <taxon>Apocrita</taxon>
        <taxon>Proctotrupomorpha</taxon>
        <taxon>Chalcidoidea</taxon>
        <taxon>Trichogrammatidae</taxon>
        <taxon>Trichogramma</taxon>
    </lineage>
</organism>
<keyword evidence="5 9" id="KW-1133">Transmembrane helix</keyword>
<evidence type="ECO:0000313" key="13">
    <source>
        <dbReference type="Proteomes" id="UP001627154"/>
    </source>
</evidence>
<evidence type="ECO:0000259" key="11">
    <source>
        <dbReference type="Pfam" id="PF00060"/>
    </source>
</evidence>
<name>A0ABD2WKC9_9HYME</name>
<keyword evidence="13" id="KW-1185">Reference proteome</keyword>
<dbReference type="Gene3D" id="3.40.190.10">
    <property type="entry name" value="Periplasmic binding protein-like II"/>
    <property type="match status" value="1"/>
</dbReference>
<dbReference type="InterPro" id="IPR052192">
    <property type="entry name" value="Insect_Ionotropic_Sensory_Rcpt"/>
</dbReference>
<evidence type="ECO:0000256" key="4">
    <source>
        <dbReference type="ARBA" id="ARBA00022692"/>
    </source>
</evidence>
<accession>A0ABD2WKC9</accession>
<dbReference type="SUPFAM" id="SSF53850">
    <property type="entry name" value="Periplasmic binding protein-like II"/>
    <property type="match status" value="1"/>
</dbReference>
<evidence type="ECO:0000256" key="3">
    <source>
        <dbReference type="ARBA" id="ARBA00022475"/>
    </source>
</evidence>